<protein>
    <submittedName>
        <fullName evidence="1">Uncharacterized protein</fullName>
    </submittedName>
</protein>
<evidence type="ECO:0000313" key="2">
    <source>
        <dbReference type="Proteomes" id="UP000193925"/>
    </source>
</evidence>
<keyword evidence="2" id="KW-1185">Reference proteome</keyword>
<proteinExistence type="predicted"/>
<name>A0ABY1MV61_9PROT</name>
<dbReference type="Proteomes" id="UP000193925">
    <property type="component" value="Chromosome AFERRI"/>
</dbReference>
<evidence type="ECO:0000313" key="1">
    <source>
        <dbReference type="EMBL" id="SMH67439.1"/>
    </source>
</evidence>
<gene>
    <name evidence="1" type="ORF">AFERRI_50640</name>
</gene>
<reference evidence="1 2" key="1">
    <citation type="submission" date="2017-03" db="EMBL/GenBank/DDBJ databases">
        <authorList>
            <person name="Regsiter A."/>
            <person name="William W."/>
        </authorList>
    </citation>
    <scope>NUCLEOTIDE SEQUENCE [LARGE SCALE GENOMIC DNA]</scope>
    <source>
        <strain evidence="1">PRJEB5721</strain>
    </source>
</reference>
<dbReference type="EMBL" id="LT841305">
    <property type="protein sequence ID" value="SMH67439.1"/>
    <property type="molecule type" value="Genomic_DNA"/>
</dbReference>
<accession>A0ABY1MV61</accession>
<sequence length="99" mass="10620">MAQAVQYGSGGLYGATLLYPGNPSVADSTEEGQFLTAQTLGAPSSLYAEARLLRGDFFAVTADEVAEERHSGFHTFLLDTILSSYGRKYTSINCHIVPV</sequence>
<organism evidence="1 2">
    <name type="scientific">Acidithiobacillus ferrivorans</name>
    <dbReference type="NCBI Taxonomy" id="160808"/>
    <lineage>
        <taxon>Bacteria</taxon>
        <taxon>Pseudomonadati</taxon>
        <taxon>Pseudomonadota</taxon>
        <taxon>Acidithiobacillia</taxon>
        <taxon>Acidithiobacillales</taxon>
        <taxon>Acidithiobacillaceae</taxon>
        <taxon>Acidithiobacillus</taxon>
    </lineage>
</organism>